<accession>A0A8H3GYC6</accession>
<feature type="region of interest" description="Disordered" evidence="1">
    <location>
        <begin position="1"/>
        <end position="117"/>
    </location>
</feature>
<feature type="compositionally biased region" description="Pro residues" evidence="1">
    <location>
        <begin position="93"/>
        <end position="102"/>
    </location>
</feature>
<dbReference type="Gene3D" id="3.40.50.1460">
    <property type="match status" value="1"/>
</dbReference>
<organism evidence="2 3">
    <name type="scientific">Rhizoctonia solani</name>
    <dbReference type="NCBI Taxonomy" id="456999"/>
    <lineage>
        <taxon>Eukaryota</taxon>
        <taxon>Fungi</taxon>
        <taxon>Dikarya</taxon>
        <taxon>Basidiomycota</taxon>
        <taxon>Agaricomycotina</taxon>
        <taxon>Agaricomycetes</taxon>
        <taxon>Cantharellales</taxon>
        <taxon>Ceratobasidiaceae</taxon>
        <taxon>Rhizoctonia</taxon>
    </lineage>
</organism>
<evidence type="ECO:0000313" key="2">
    <source>
        <dbReference type="EMBL" id="CAE6472596.1"/>
    </source>
</evidence>
<gene>
    <name evidence="2" type="ORF">RDB_LOCUS76629</name>
</gene>
<evidence type="ECO:0000313" key="3">
    <source>
        <dbReference type="Proteomes" id="UP000663853"/>
    </source>
</evidence>
<feature type="compositionally biased region" description="Basic and acidic residues" evidence="1">
    <location>
        <begin position="173"/>
        <end position="184"/>
    </location>
</feature>
<evidence type="ECO:0000256" key="1">
    <source>
        <dbReference type="SAM" id="MobiDB-lite"/>
    </source>
</evidence>
<dbReference type="AlphaFoldDB" id="A0A8H3GYC6"/>
<comment type="caution">
    <text evidence="2">The sequence shown here is derived from an EMBL/GenBank/DDBJ whole genome shotgun (WGS) entry which is preliminary data.</text>
</comment>
<dbReference type="EMBL" id="CAJMXA010001908">
    <property type="protein sequence ID" value="CAE6472596.1"/>
    <property type="molecule type" value="Genomic_DNA"/>
</dbReference>
<proteinExistence type="predicted"/>
<dbReference type="Proteomes" id="UP000663853">
    <property type="component" value="Unassembled WGS sequence"/>
</dbReference>
<protein>
    <submittedName>
        <fullName evidence="2">Uncharacterized protein</fullName>
    </submittedName>
</protein>
<dbReference type="OrthoDB" id="2019149at2759"/>
<feature type="compositionally biased region" description="Polar residues" evidence="1">
    <location>
        <begin position="39"/>
        <end position="49"/>
    </location>
</feature>
<reference evidence="2" key="1">
    <citation type="submission" date="2021-01" db="EMBL/GenBank/DDBJ databases">
        <authorList>
            <person name="Kaushik A."/>
        </authorList>
    </citation>
    <scope>NUCLEOTIDE SEQUENCE</scope>
    <source>
        <strain evidence="2">AG6-10EEA</strain>
    </source>
</reference>
<feature type="region of interest" description="Disordered" evidence="1">
    <location>
        <begin position="154"/>
        <end position="191"/>
    </location>
</feature>
<feature type="compositionally biased region" description="Basic and acidic residues" evidence="1">
    <location>
        <begin position="154"/>
        <end position="163"/>
    </location>
</feature>
<name>A0A8H3GYC6_9AGAM</name>
<sequence>MGKLAEKGLACGSRAPAFQSLPNPIQEVSVGEAPPTLPSADTGTPSTPHDSYRGRNGSLAQPALSESGTRIPQRASRPLPSSPPLSNVADVPHQPPHVPITPPHHGSRSSSPPLTYADQTSLLPLRHSRLHGLASVSNTTASSDTLIERRAKEHLSDCHRQSTDESLPNISQPHERSSHPHDEPSQVPGPRQNEVVLSVDAEHCGPTITATRIPTEPILDPGLRKSGKPLVKMLMYGNNRDYFSAADLKCLRAVYLKYVKGARPDNIRVHSGPDPIGQEFDWFFDPNDIAPGGLLILCIIGHGKRTAHGVDIRMDKDAPKLLDTIDLHAGINKLQVPCTLEVILGTCNSEAVIPGLDRLMWMQDPNAPGALSPLSTLLKALYPGPKLSTRATIIVWAAAVDGGLAYEEADLPGRKGANDIMIGAIWRALESAGQAVPRNALFEEIREAVSEHNVARDEKYLGKTKVERRKARDSDKYGPQLACLLCSSGNRELVLNSPAFEAVRGFETAGFLSAE</sequence>